<feature type="region of interest" description="Disordered" evidence="5">
    <location>
        <begin position="18"/>
        <end position="70"/>
    </location>
</feature>
<keyword evidence="1" id="KW-0805">Transcription regulation</keyword>
<feature type="compositionally biased region" description="Basic and acidic residues" evidence="5">
    <location>
        <begin position="45"/>
        <end position="56"/>
    </location>
</feature>
<evidence type="ECO:0000256" key="3">
    <source>
        <dbReference type="ARBA" id="ARBA00023163"/>
    </source>
</evidence>
<dbReference type="InterPro" id="IPR004827">
    <property type="entry name" value="bZIP"/>
</dbReference>
<dbReference type="GO" id="GO:0003700">
    <property type="term" value="F:DNA-binding transcription factor activity"/>
    <property type="evidence" value="ECO:0007669"/>
    <property type="project" value="InterPro"/>
</dbReference>
<dbReference type="Gene3D" id="1.20.5.170">
    <property type="match status" value="1"/>
</dbReference>
<dbReference type="AlphaFoldDB" id="A0A7S2PRM4"/>
<dbReference type="InterPro" id="IPR046347">
    <property type="entry name" value="bZIP_sf"/>
</dbReference>
<evidence type="ECO:0000256" key="4">
    <source>
        <dbReference type="SAM" id="Coils"/>
    </source>
</evidence>
<dbReference type="SUPFAM" id="SSF57959">
    <property type="entry name" value="Leucine zipper domain"/>
    <property type="match status" value="1"/>
</dbReference>
<proteinExistence type="predicted"/>
<feature type="coiled-coil region" evidence="4">
    <location>
        <begin position="77"/>
        <end position="111"/>
    </location>
</feature>
<sequence length="212" mass="23307">MKRKATTTDAAVTAAAAAAAKKKKPSPLLGKPQKFYAPSTAPDGMTREELSVWRKEERRKRNRASAAASRIKTQSKIAELEGQVSHWKSKCEDMEDMMMKLQRQVDLLTRAQSPTAFEDASMAQQQQQHHYLVSPPSSHPNSPSSTSSLSSPLALPSIVTSSLDVKNFLAPPNLMLSPPSDDQTRTVENKADITSSHVNDSKKHLNMISRQA</sequence>
<keyword evidence="2" id="KW-0238">DNA-binding</keyword>
<organism evidence="7">
    <name type="scientific">Skeletonema marinoi</name>
    <dbReference type="NCBI Taxonomy" id="267567"/>
    <lineage>
        <taxon>Eukaryota</taxon>
        <taxon>Sar</taxon>
        <taxon>Stramenopiles</taxon>
        <taxon>Ochrophyta</taxon>
        <taxon>Bacillariophyta</taxon>
        <taxon>Coscinodiscophyceae</taxon>
        <taxon>Thalassiosirophycidae</taxon>
        <taxon>Thalassiosirales</taxon>
        <taxon>Skeletonemataceae</taxon>
        <taxon>Skeletonema</taxon>
        <taxon>Skeletonema marinoi-dohrnii complex</taxon>
    </lineage>
</organism>
<feature type="compositionally biased region" description="Basic and acidic residues" evidence="5">
    <location>
        <begin position="182"/>
        <end position="191"/>
    </location>
</feature>
<gene>
    <name evidence="7" type="ORF">SMAR0320_LOCUS15394</name>
</gene>
<evidence type="ECO:0000256" key="1">
    <source>
        <dbReference type="ARBA" id="ARBA00023015"/>
    </source>
</evidence>
<feature type="domain" description="BZIP" evidence="6">
    <location>
        <begin position="58"/>
        <end position="72"/>
    </location>
</feature>
<feature type="compositionally biased region" description="Low complexity" evidence="5">
    <location>
        <begin position="134"/>
        <end position="153"/>
    </location>
</feature>
<feature type="region of interest" description="Disordered" evidence="5">
    <location>
        <begin position="116"/>
        <end position="153"/>
    </location>
</feature>
<dbReference type="PROSITE" id="PS00036">
    <property type="entry name" value="BZIP_BASIC"/>
    <property type="match status" value="1"/>
</dbReference>
<dbReference type="EMBL" id="HBGZ01021365">
    <property type="protein sequence ID" value="CAD9615607.1"/>
    <property type="molecule type" value="Transcribed_RNA"/>
</dbReference>
<evidence type="ECO:0000256" key="2">
    <source>
        <dbReference type="ARBA" id="ARBA00023125"/>
    </source>
</evidence>
<dbReference type="InterPro" id="IPR004826">
    <property type="entry name" value="bZIP_Maf"/>
</dbReference>
<evidence type="ECO:0000256" key="5">
    <source>
        <dbReference type="SAM" id="MobiDB-lite"/>
    </source>
</evidence>
<name>A0A7S2PRM4_9STRA</name>
<reference evidence="7" key="1">
    <citation type="submission" date="2021-01" db="EMBL/GenBank/DDBJ databases">
        <authorList>
            <person name="Corre E."/>
            <person name="Pelletier E."/>
            <person name="Niang G."/>
            <person name="Scheremetjew M."/>
            <person name="Finn R."/>
            <person name="Kale V."/>
            <person name="Holt S."/>
            <person name="Cochrane G."/>
            <person name="Meng A."/>
            <person name="Brown T."/>
            <person name="Cohen L."/>
        </authorList>
    </citation>
    <scope>NUCLEOTIDE SEQUENCE</scope>
    <source>
        <strain evidence="7">SM1012Den-03</strain>
    </source>
</reference>
<keyword evidence="3" id="KW-0804">Transcription</keyword>
<dbReference type="Pfam" id="PF03131">
    <property type="entry name" value="bZIP_Maf"/>
    <property type="match status" value="1"/>
</dbReference>
<accession>A0A7S2PRM4</accession>
<evidence type="ECO:0000259" key="6">
    <source>
        <dbReference type="PROSITE" id="PS00036"/>
    </source>
</evidence>
<protein>
    <recommendedName>
        <fullName evidence="6">BZIP domain-containing protein</fullName>
    </recommendedName>
</protein>
<feature type="region of interest" description="Disordered" evidence="5">
    <location>
        <begin position="169"/>
        <end position="212"/>
    </location>
</feature>
<keyword evidence="4" id="KW-0175">Coiled coil</keyword>
<dbReference type="GO" id="GO:0003677">
    <property type="term" value="F:DNA binding"/>
    <property type="evidence" value="ECO:0007669"/>
    <property type="project" value="UniProtKB-KW"/>
</dbReference>
<evidence type="ECO:0000313" key="7">
    <source>
        <dbReference type="EMBL" id="CAD9615607.1"/>
    </source>
</evidence>